<accession>A0A845Q9W0</accession>
<sequence length="185" mass="20889">MAQQFDRLDERLRGMIAQQHIFFTATTVAGARINISPRSTEWFRVADDKTVLYLDQTGSGNETAAHLPKDGRMTIMLCSFAETPMILRLFGKGDVTPYSHPSYAALRDTYFDGTEPPGARQIVRLQIDLVQTSCGYGVPFFTFEGERDTLDKWAEARTPEDLKAYRRQKNARSLDGIETWAAKDA</sequence>
<dbReference type="AlphaFoldDB" id="A0A845Q9W0"/>
<protein>
    <submittedName>
        <fullName evidence="1">Pyridoxamine 5'-phosphate oxidase family protein</fullName>
    </submittedName>
</protein>
<gene>
    <name evidence="1" type="ORF">GTQ45_04350</name>
</gene>
<dbReference type="InterPro" id="IPR012349">
    <property type="entry name" value="Split_barrel_FMN-bd"/>
</dbReference>
<dbReference type="Proteomes" id="UP000470384">
    <property type="component" value="Unassembled WGS sequence"/>
</dbReference>
<dbReference type="GeneID" id="300655870"/>
<dbReference type="PANTHER" id="PTHR39336">
    <property type="entry name" value="PYRIDOXAMINE PHOSPHATE OXIDASE FAMILY PROTEIN (AFU_ORTHOLOGUE AFUA_6G11440)"/>
    <property type="match status" value="1"/>
</dbReference>
<organism evidence="1 2">
    <name type="scientific">Pyruvatibacter mobilis</name>
    <dbReference type="NCBI Taxonomy" id="1712261"/>
    <lineage>
        <taxon>Bacteria</taxon>
        <taxon>Pseudomonadati</taxon>
        <taxon>Pseudomonadota</taxon>
        <taxon>Alphaproteobacteria</taxon>
        <taxon>Hyphomicrobiales</taxon>
        <taxon>Parvibaculaceae</taxon>
        <taxon>Pyruvatibacter</taxon>
    </lineage>
</organism>
<dbReference type="OrthoDB" id="115989at2"/>
<dbReference type="PANTHER" id="PTHR39336:SF1">
    <property type="entry name" value="PYRIDOXAMINE PHOSPHATE OXIDASE FAMILY PROTEIN (AFU_ORTHOLOGUE AFUA_6G11440)"/>
    <property type="match status" value="1"/>
</dbReference>
<evidence type="ECO:0000313" key="2">
    <source>
        <dbReference type="Proteomes" id="UP000470384"/>
    </source>
</evidence>
<comment type="caution">
    <text evidence="1">The sequence shown here is derived from an EMBL/GenBank/DDBJ whole genome shotgun (WGS) entry which is preliminary data.</text>
</comment>
<dbReference type="Gene3D" id="2.30.110.10">
    <property type="entry name" value="Electron Transport, Fmn-binding Protein, Chain A"/>
    <property type="match status" value="1"/>
</dbReference>
<name>A0A845Q9W0_9HYPH</name>
<dbReference type="SUPFAM" id="SSF50475">
    <property type="entry name" value="FMN-binding split barrel"/>
    <property type="match status" value="1"/>
</dbReference>
<evidence type="ECO:0000313" key="1">
    <source>
        <dbReference type="EMBL" id="NBG94956.1"/>
    </source>
</evidence>
<reference evidence="1 2" key="1">
    <citation type="journal article" date="2016" name="Int. J. Syst. Evol. Microbiol.">
        <title>Pyruvatibacter mobilis gen. nov., sp. nov., a marine bacterium from the culture broth of Picochlorum sp. 122.</title>
        <authorList>
            <person name="Wang G."/>
            <person name="Tang M."/>
            <person name="Wu H."/>
            <person name="Dai S."/>
            <person name="Li T."/>
            <person name="Chen C."/>
            <person name="He H."/>
            <person name="Fan J."/>
            <person name="Xiang W."/>
            <person name="Li X."/>
        </authorList>
    </citation>
    <scope>NUCLEOTIDE SEQUENCE [LARGE SCALE GENOMIC DNA]</scope>
    <source>
        <strain evidence="1 2">GYP-11</strain>
    </source>
</reference>
<proteinExistence type="predicted"/>
<keyword evidence="2" id="KW-1185">Reference proteome</keyword>
<dbReference type="EMBL" id="WXYQ01000004">
    <property type="protein sequence ID" value="NBG94956.1"/>
    <property type="molecule type" value="Genomic_DNA"/>
</dbReference>
<dbReference type="RefSeq" id="WP_160587001.1">
    <property type="nucleotide sequence ID" value="NZ_BMHN01000001.1"/>
</dbReference>